<comment type="caution">
    <text evidence="1">The sequence shown here is derived from an EMBL/GenBank/DDBJ whole genome shotgun (WGS) entry which is preliminary data.</text>
</comment>
<name>A0A399EMD0_9DEIN</name>
<dbReference type="OrthoDB" id="159745at2"/>
<reference evidence="1 2" key="1">
    <citation type="submission" date="2018-08" db="EMBL/GenBank/DDBJ databases">
        <title>Meiothermus terrae DSM 26712 genome sequencing project.</title>
        <authorList>
            <person name="Da Costa M.S."/>
            <person name="Albuquerque L."/>
            <person name="Raposo P."/>
            <person name="Froufe H.J.C."/>
            <person name="Barroso C.S."/>
            <person name="Egas C."/>
        </authorList>
    </citation>
    <scope>NUCLEOTIDE SEQUENCE [LARGE SCALE GENOMIC DNA]</scope>
    <source>
        <strain evidence="1 2">DSM 26712</strain>
    </source>
</reference>
<keyword evidence="2" id="KW-1185">Reference proteome</keyword>
<protein>
    <submittedName>
        <fullName evidence="1">Uncharacterized protein</fullName>
    </submittedName>
</protein>
<evidence type="ECO:0000313" key="1">
    <source>
        <dbReference type="EMBL" id="RIH84590.1"/>
    </source>
</evidence>
<dbReference type="AlphaFoldDB" id="A0A399EMD0"/>
<gene>
    <name evidence="1" type="ORF">Mterra_01936</name>
</gene>
<dbReference type="RefSeq" id="WP_119315036.1">
    <property type="nucleotide sequence ID" value="NZ_QXDL01000071.1"/>
</dbReference>
<dbReference type="Proteomes" id="UP000265715">
    <property type="component" value="Unassembled WGS sequence"/>
</dbReference>
<dbReference type="EMBL" id="QXDL01000071">
    <property type="protein sequence ID" value="RIH84590.1"/>
    <property type="molecule type" value="Genomic_DNA"/>
</dbReference>
<proteinExistence type="predicted"/>
<sequence length="158" mass="16645">MSSKADYTPEEWATLARAPFMTGLIVTLASPSGITGLLGESMVVTRSIISASQSHSTDPLLVSLIEDIKNTRGKIAQPAERLTAENARLTAEATLRQVSAILAHKATPQEAAAFKDWLRDIAQDAAEAAKEGGFFGIGGVQVNEAEKAALARVAELLA</sequence>
<evidence type="ECO:0000313" key="2">
    <source>
        <dbReference type="Proteomes" id="UP000265715"/>
    </source>
</evidence>
<accession>A0A399EMD0</accession>
<organism evidence="1 2">
    <name type="scientific">Calidithermus terrae</name>
    <dbReference type="NCBI Taxonomy" id="1408545"/>
    <lineage>
        <taxon>Bacteria</taxon>
        <taxon>Thermotogati</taxon>
        <taxon>Deinococcota</taxon>
        <taxon>Deinococci</taxon>
        <taxon>Thermales</taxon>
        <taxon>Thermaceae</taxon>
        <taxon>Calidithermus</taxon>
    </lineage>
</organism>